<feature type="region of interest" description="Disordered" evidence="1">
    <location>
        <begin position="410"/>
        <end position="450"/>
    </location>
</feature>
<dbReference type="OrthoDB" id="103324at2"/>
<proteinExistence type="predicted"/>
<evidence type="ECO:0000313" key="4">
    <source>
        <dbReference type="Proteomes" id="UP000317122"/>
    </source>
</evidence>
<comment type="caution">
    <text evidence="3">The sequence shown here is derived from an EMBL/GenBank/DDBJ whole genome shotgun (WGS) entry which is preliminary data.</text>
</comment>
<evidence type="ECO:0000259" key="2">
    <source>
        <dbReference type="Pfam" id="PF01494"/>
    </source>
</evidence>
<dbReference type="Proteomes" id="UP000317122">
    <property type="component" value="Unassembled WGS sequence"/>
</dbReference>
<dbReference type="PANTHER" id="PTHR42685">
    <property type="entry name" value="GERANYLGERANYL DIPHOSPHATE REDUCTASE"/>
    <property type="match status" value="1"/>
</dbReference>
<dbReference type="RefSeq" id="WP_145714941.1">
    <property type="nucleotide sequence ID" value="NZ_BSPF01000121.1"/>
</dbReference>
<dbReference type="EMBL" id="VLKT01000006">
    <property type="protein sequence ID" value="TWI40825.1"/>
    <property type="molecule type" value="Genomic_DNA"/>
</dbReference>
<dbReference type="PRINTS" id="PR00420">
    <property type="entry name" value="RNGMNOXGNASE"/>
</dbReference>
<evidence type="ECO:0000313" key="3">
    <source>
        <dbReference type="EMBL" id="TWI40825.1"/>
    </source>
</evidence>
<reference evidence="3 4" key="1">
    <citation type="journal article" date="2015" name="Stand. Genomic Sci.">
        <title>Genomic Encyclopedia of Bacterial and Archaeal Type Strains, Phase III: the genomes of soil and plant-associated and newly described type strains.</title>
        <authorList>
            <person name="Whitman W.B."/>
            <person name="Woyke T."/>
            <person name="Klenk H.P."/>
            <person name="Zhou Y."/>
            <person name="Lilburn T.G."/>
            <person name="Beck B.J."/>
            <person name="De Vos P."/>
            <person name="Vandamme P."/>
            <person name="Eisen J.A."/>
            <person name="Garrity G."/>
            <person name="Hugenholtz P."/>
            <person name="Kyrpides N.C."/>
        </authorList>
    </citation>
    <scope>NUCLEOTIDE SEQUENCE [LARGE SCALE GENOMIC DNA]</scope>
    <source>
        <strain evidence="3 4">CGMCC 1.2546</strain>
    </source>
</reference>
<keyword evidence="4" id="KW-1185">Reference proteome</keyword>
<dbReference type="Gene3D" id="3.50.50.60">
    <property type="entry name" value="FAD/NAD(P)-binding domain"/>
    <property type="match status" value="1"/>
</dbReference>
<sequence>MRSSIVPLHSHYDAIIVGARCAGASTAMLLSRAGLRVLAVDRQPYGSDTLSTHALMRPAVIQLSRWGLLQPLIRSGAPVIRSTTFHYGEQEATVPIRAEPDIPGLIAPRRTVLDRMLVDAARAAGATIMHDTPVHDLIFDAHRRVRGVALRDAGGQTREISADIVVGADGLGSFIARKVEARTLVQGRCSVAHVFGYAPAPAFSGYHWYFGRNSSGGMIPTNDGLACIVASVPTERFDAEFRFDLSAAQLALAALAPGLGSRVFGNGGERLKAFRGTPGRLRQAYGLGWMLVGDAGFFRDPLTSHGISDALRDAEGAATAILSYRESALREFQEIRDSLALPILETTDAISAFDWSLEELPERHKRFSEAMKSEVAVLLARAARSRGSAYPARAGDVAARGNLNTNQGARLCKRSYDPDGPECGSENRKSGPVQSEGASPELATSLRSAT</sequence>
<evidence type="ECO:0000256" key="1">
    <source>
        <dbReference type="SAM" id="MobiDB-lite"/>
    </source>
</evidence>
<gene>
    <name evidence="3" type="ORF">IQ26_01246</name>
</gene>
<name>A0A562P8N4_9HYPH</name>
<dbReference type="GO" id="GO:0071949">
    <property type="term" value="F:FAD binding"/>
    <property type="evidence" value="ECO:0007669"/>
    <property type="project" value="InterPro"/>
</dbReference>
<accession>A0A562P8N4</accession>
<dbReference type="InterPro" id="IPR036188">
    <property type="entry name" value="FAD/NAD-bd_sf"/>
</dbReference>
<dbReference type="AlphaFoldDB" id="A0A562P8N4"/>
<dbReference type="InterPro" id="IPR002938">
    <property type="entry name" value="FAD-bd"/>
</dbReference>
<dbReference type="InterPro" id="IPR050407">
    <property type="entry name" value="Geranylgeranyl_reductase"/>
</dbReference>
<feature type="domain" description="FAD-binding" evidence="2">
    <location>
        <begin position="12"/>
        <end position="230"/>
    </location>
</feature>
<organism evidence="3 4">
    <name type="scientific">Mesorhizobium tianshanense</name>
    <dbReference type="NCBI Taxonomy" id="39844"/>
    <lineage>
        <taxon>Bacteria</taxon>
        <taxon>Pseudomonadati</taxon>
        <taxon>Pseudomonadota</taxon>
        <taxon>Alphaproteobacteria</taxon>
        <taxon>Hyphomicrobiales</taxon>
        <taxon>Phyllobacteriaceae</taxon>
        <taxon>Mesorhizobium</taxon>
    </lineage>
</organism>
<dbReference type="SUPFAM" id="SSF51905">
    <property type="entry name" value="FAD/NAD(P)-binding domain"/>
    <property type="match status" value="1"/>
</dbReference>
<protein>
    <submittedName>
        <fullName evidence="3">Flavin-dependent dehydrogenase</fullName>
    </submittedName>
</protein>
<dbReference type="PANTHER" id="PTHR42685:SF22">
    <property type="entry name" value="CONDITIONED MEDIUM FACTOR RECEPTOR 1"/>
    <property type="match status" value="1"/>
</dbReference>
<dbReference type="Pfam" id="PF01494">
    <property type="entry name" value="FAD_binding_3"/>
    <property type="match status" value="1"/>
</dbReference>